<organism evidence="2 3">
    <name type="scientific">Candidatus Muproteobacteria bacterium RBG_16_60_9</name>
    <dbReference type="NCBI Taxonomy" id="1817755"/>
    <lineage>
        <taxon>Bacteria</taxon>
        <taxon>Pseudomonadati</taxon>
        <taxon>Pseudomonadota</taxon>
        <taxon>Candidatus Muproteobacteria</taxon>
    </lineage>
</organism>
<feature type="region of interest" description="Disordered" evidence="1">
    <location>
        <begin position="54"/>
        <end position="84"/>
    </location>
</feature>
<gene>
    <name evidence="2" type="ORF">A2W18_14005</name>
</gene>
<dbReference type="EMBL" id="MFSP01000150">
    <property type="protein sequence ID" value="OGI63616.1"/>
    <property type="molecule type" value="Genomic_DNA"/>
</dbReference>
<reference evidence="2 3" key="1">
    <citation type="journal article" date="2016" name="Nat. Commun.">
        <title>Thousands of microbial genomes shed light on interconnected biogeochemical processes in an aquifer system.</title>
        <authorList>
            <person name="Anantharaman K."/>
            <person name="Brown C.T."/>
            <person name="Hug L.A."/>
            <person name="Sharon I."/>
            <person name="Castelle C.J."/>
            <person name="Probst A.J."/>
            <person name="Thomas B.C."/>
            <person name="Singh A."/>
            <person name="Wilkins M.J."/>
            <person name="Karaoz U."/>
            <person name="Brodie E.L."/>
            <person name="Williams K.H."/>
            <person name="Hubbard S.S."/>
            <person name="Banfield J.F."/>
        </authorList>
    </citation>
    <scope>NUCLEOTIDE SEQUENCE [LARGE SCALE GENOMIC DNA]</scope>
</reference>
<evidence type="ECO:0000313" key="2">
    <source>
        <dbReference type="EMBL" id="OGI63616.1"/>
    </source>
</evidence>
<comment type="caution">
    <text evidence="2">The sequence shown here is derived from an EMBL/GenBank/DDBJ whole genome shotgun (WGS) entry which is preliminary data.</text>
</comment>
<proteinExistence type="predicted"/>
<evidence type="ECO:0000313" key="3">
    <source>
        <dbReference type="Proteomes" id="UP000179076"/>
    </source>
</evidence>
<accession>A0A1F6V2E8</accession>
<sequence length="84" mass="8817">MTVAAGIVPAAGESGAINKLTLAIGGEPLLRHTASSAVKSDLVDLNIAKNDAAHRVRPKSQINPLPDPAYSKRLPCRIPTAPRR</sequence>
<dbReference type="Proteomes" id="UP000179076">
    <property type="component" value="Unassembled WGS sequence"/>
</dbReference>
<protein>
    <submittedName>
        <fullName evidence="2">Uncharacterized protein</fullName>
    </submittedName>
</protein>
<name>A0A1F6V2E8_9PROT</name>
<evidence type="ECO:0000256" key="1">
    <source>
        <dbReference type="SAM" id="MobiDB-lite"/>
    </source>
</evidence>
<dbReference type="AlphaFoldDB" id="A0A1F6V2E8"/>